<evidence type="ECO:0000313" key="2">
    <source>
        <dbReference type="Proteomes" id="UP001358614"/>
    </source>
</evidence>
<reference evidence="1 2" key="1">
    <citation type="submission" date="2024-01" db="EMBL/GenBank/DDBJ databases">
        <title>Comparative genomics of Cryptococcus and Kwoniella reveals pathogenesis evolution and contrasting modes of karyotype evolution via chromosome fusion or intercentromeric recombination.</title>
        <authorList>
            <person name="Coelho M.A."/>
            <person name="David-Palma M."/>
            <person name="Shea T."/>
            <person name="Bowers K."/>
            <person name="McGinley-Smith S."/>
            <person name="Mohammad A.W."/>
            <person name="Gnirke A."/>
            <person name="Yurkov A.M."/>
            <person name="Nowrousian M."/>
            <person name="Sun S."/>
            <person name="Cuomo C.A."/>
            <person name="Heitman J."/>
        </authorList>
    </citation>
    <scope>NUCLEOTIDE SEQUENCE [LARGE SCALE GENOMIC DNA]</scope>
    <source>
        <strain evidence="1 2">PYCC6329</strain>
    </source>
</reference>
<accession>A0AAX4KFZ7</accession>
<dbReference type="GeneID" id="91101808"/>
<dbReference type="RefSeq" id="XP_066082900.1">
    <property type="nucleotide sequence ID" value="XM_066226803.1"/>
</dbReference>
<proteinExistence type="predicted"/>
<evidence type="ECO:0000313" key="1">
    <source>
        <dbReference type="EMBL" id="WWD04933.1"/>
    </source>
</evidence>
<organism evidence="1 2">
    <name type="scientific">Kwoniella europaea PYCC6329</name>
    <dbReference type="NCBI Taxonomy" id="1423913"/>
    <lineage>
        <taxon>Eukaryota</taxon>
        <taxon>Fungi</taxon>
        <taxon>Dikarya</taxon>
        <taxon>Basidiomycota</taxon>
        <taxon>Agaricomycotina</taxon>
        <taxon>Tremellomycetes</taxon>
        <taxon>Tremellales</taxon>
        <taxon>Cryptococcaceae</taxon>
        <taxon>Kwoniella</taxon>
    </lineage>
</organism>
<evidence type="ECO:0008006" key="3">
    <source>
        <dbReference type="Google" id="ProtNLM"/>
    </source>
</evidence>
<dbReference type="KEGG" id="ker:91101808"/>
<protein>
    <recommendedName>
        <fullName evidence="3">Metallo-beta-lactamase domain-containing protein</fullName>
    </recommendedName>
</protein>
<dbReference type="EMBL" id="CP144089">
    <property type="protein sequence ID" value="WWD04933.1"/>
    <property type="molecule type" value="Genomic_DNA"/>
</dbReference>
<gene>
    <name evidence="1" type="ORF">V865_003004</name>
</gene>
<name>A0AAX4KFZ7_9TREE</name>
<dbReference type="Proteomes" id="UP001358614">
    <property type="component" value="Chromosome 1"/>
</dbReference>
<dbReference type="AlphaFoldDB" id="A0AAX4KFZ7"/>
<keyword evidence="2" id="KW-1185">Reference proteome</keyword>
<sequence length="95" mass="10761">MSITVEFHEVVSLPHQQDIFQTTVEVDWFKPFANAFGAVHKRGHPGHHQSPFSYQYIVERPHGGGMMLIDPSLSPVRLGLDQVPDLKIWVVTRGD</sequence>